<reference evidence="2 3" key="1">
    <citation type="journal article" date="2019" name="Commun. Biol.">
        <title>The bagworm genome reveals a unique fibroin gene that provides high tensile strength.</title>
        <authorList>
            <person name="Kono N."/>
            <person name="Nakamura H."/>
            <person name="Ohtoshi R."/>
            <person name="Tomita M."/>
            <person name="Numata K."/>
            <person name="Arakawa K."/>
        </authorList>
    </citation>
    <scope>NUCLEOTIDE SEQUENCE [LARGE SCALE GENOMIC DNA]</scope>
</reference>
<evidence type="ECO:0000259" key="1">
    <source>
        <dbReference type="Pfam" id="PF13086"/>
    </source>
</evidence>
<dbReference type="Pfam" id="PF13086">
    <property type="entry name" value="AAA_11"/>
    <property type="match status" value="1"/>
</dbReference>
<comment type="caution">
    <text evidence="2">The sequence shown here is derived from an EMBL/GenBank/DDBJ whole genome shotgun (WGS) entry which is preliminary data.</text>
</comment>
<accession>A0A4C1Z798</accession>
<gene>
    <name evidence="2" type="primary">ZNFX1</name>
    <name evidence="2" type="ORF">EVAR_66743_1</name>
</gene>
<dbReference type="GO" id="GO:0031048">
    <property type="term" value="P:regulatory ncRNA-mediated heterochromatin formation"/>
    <property type="evidence" value="ECO:0007669"/>
    <property type="project" value="TreeGrafter"/>
</dbReference>
<organism evidence="2 3">
    <name type="scientific">Eumeta variegata</name>
    <name type="common">Bagworm moth</name>
    <name type="synonym">Eumeta japonica</name>
    <dbReference type="NCBI Taxonomy" id="151549"/>
    <lineage>
        <taxon>Eukaryota</taxon>
        <taxon>Metazoa</taxon>
        <taxon>Ecdysozoa</taxon>
        <taxon>Arthropoda</taxon>
        <taxon>Hexapoda</taxon>
        <taxon>Insecta</taxon>
        <taxon>Pterygota</taxon>
        <taxon>Neoptera</taxon>
        <taxon>Endopterygota</taxon>
        <taxon>Lepidoptera</taxon>
        <taxon>Glossata</taxon>
        <taxon>Ditrysia</taxon>
        <taxon>Tineoidea</taxon>
        <taxon>Psychidae</taxon>
        <taxon>Oiketicinae</taxon>
        <taxon>Eumeta</taxon>
    </lineage>
</organism>
<keyword evidence="3" id="KW-1185">Reference proteome</keyword>
<dbReference type="InterPro" id="IPR045055">
    <property type="entry name" value="DNA2/NAM7-like"/>
</dbReference>
<dbReference type="Gene3D" id="3.40.50.300">
    <property type="entry name" value="P-loop containing nucleotide triphosphate hydrolases"/>
    <property type="match status" value="1"/>
</dbReference>
<dbReference type="PANTHER" id="PTHR10887">
    <property type="entry name" value="DNA2/NAM7 HELICASE FAMILY"/>
    <property type="match status" value="1"/>
</dbReference>
<name>A0A4C1Z798_EUMVA</name>
<proteinExistence type="predicted"/>
<feature type="domain" description="DNA2/NAM7 helicase helicase" evidence="1">
    <location>
        <begin position="192"/>
        <end position="538"/>
    </location>
</feature>
<protein>
    <submittedName>
        <fullName evidence="2">NFX1-type zinc finger-containing protein 1</fullName>
    </submittedName>
</protein>
<dbReference type="GO" id="GO:0004386">
    <property type="term" value="F:helicase activity"/>
    <property type="evidence" value="ECO:0007669"/>
    <property type="project" value="InterPro"/>
</dbReference>
<dbReference type="OrthoDB" id="2423195at2759"/>
<dbReference type="InterPro" id="IPR027417">
    <property type="entry name" value="P-loop_NTPase"/>
</dbReference>
<evidence type="ECO:0000313" key="3">
    <source>
        <dbReference type="Proteomes" id="UP000299102"/>
    </source>
</evidence>
<dbReference type="InterPro" id="IPR041677">
    <property type="entry name" value="DNA2/NAM7_AAA_11"/>
</dbReference>
<dbReference type="SUPFAM" id="SSF52540">
    <property type="entry name" value="P-loop containing nucleoside triphosphate hydrolases"/>
    <property type="match status" value="1"/>
</dbReference>
<dbReference type="PANTHER" id="PTHR10887:SF341">
    <property type="entry name" value="NFX1-TYPE ZINC FINGER-CONTAINING PROTEIN 1"/>
    <property type="match status" value="1"/>
</dbReference>
<dbReference type="EMBL" id="BGZK01001609">
    <property type="protein sequence ID" value="GBP83192.1"/>
    <property type="molecule type" value="Genomic_DNA"/>
</dbReference>
<sequence length="582" mass="67032">MRIDWFDGTITEDSRPSTDLEEVNVPEPTVPLKKYTEKKLMGFKHATTKVKPILESLRSSVDGLMSEHMEQFSESLFQKMDQVEERLSYTSTSQVAVAFHNPVSKNIFFEPYLMIESEVFFEPYHRVLKVLKEFGNHDIPMQKYIVDVQSNTNTPGYLTSETIYSVPINKCADEISFNVLDTNSWPRSEQINLDDSQMEAYRLALTREFAVIQGPPGTGKTYIGIKVATTLLKNLSLEGTPMLLICYTNHALDQFLEGILNVTKNIIRLGSQSKSEKLEPYALHNLRAKNKSKYSYLYANKRIELEKIFKEMMEVQSEIEKCDKEILTYETVKPYLKTKSHIAKSHDEDPILKWLFGHLENESIVESVMRTDDLDDWDKQVDKGSHDSKTIESCFSENWALKEIDSMLYSIKYLNDVTHDKNEIKKMANKFETSIDKMKKRLDCFKEYLNRNKNENNQPTIEVIDTNDLYSLNVHDKWKLYFHAVNSIKEKLLSNINDLHAKHESCNQELDEIATLVDAEVVKTARVVGATTTTAARRHDLLRTLRSPIAENESVRDMRIPSASDRLANLTGYTDVAARLKS</sequence>
<dbReference type="Proteomes" id="UP000299102">
    <property type="component" value="Unassembled WGS sequence"/>
</dbReference>
<dbReference type="AlphaFoldDB" id="A0A4C1Z798"/>
<dbReference type="STRING" id="151549.A0A4C1Z798"/>
<evidence type="ECO:0000313" key="2">
    <source>
        <dbReference type="EMBL" id="GBP83192.1"/>
    </source>
</evidence>
<dbReference type="GO" id="GO:0031380">
    <property type="term" value="C:nuclear RNA-directed RNA polymerase complex"/>
    <property type="evidence" value="ECO:0007669"/>
    <property type="project" value="TreeGrafter"/>
</dbReference>